<dbReference type="PANTHER" id="PTHR11527">
    <property type="entry name" value="HEAT-SHOCK PROTEIN 20 FAMILY MEMBER"/>
    <property type="match status" value="1"/>
</dbReference>
<keyword evidence="5" id="KW-1185">Reference proteome</keyword>
<evidence type="ECO:0000313" key="4">
    <source>
        <dbReference type="EMBL" id="GEN30876.1"/>
    </source>
</evidence>
<evidence type="ECO:0000256" key="1">
    <source>
        <dbReference type="PROSITE-ProRule" id="PRU00285"/>
    </source>
</evidence>
<dbReference type="InterPro" id="IPR031107">
    <property type="entry name" value="Small_HSP"/>
</dbReference>
<dbReference type="OrthoDB" id="9811615at2"/>
<accession>A0A511UW65</accession>
<sequence length="149" mass="17824">MFDLKPFRRKSEELDLFERMLKSFNEVFDQEGIAPLNGSFNSFRTDVRETKDAYHVEAELPGFDKNDITIQLDNNYLTIHAKREEEEEAKDEEDKIIRKERHYGEFIRRFYVDNVDEDKIKAKLKRGVLKIKLPKLETKEPESKRIDIL</sequence>
<evidence type="ECO:0000313" key="5">
    <source>
        <dbReference type="Proteomes" id="UP000321491"/>
    </source>
</evidence>
<dbReference type="Pfam" id="PF00011">
    <property type="entry name" value="HSP20"/>
    <property type="match status" value="1"/>
</dbReference>
<organism evidence="4 5">
    <name type="scientific">Cerasibacillus quisquiliarum</name>
    <dbReference type="NCBI Taxonomy" id="227865"/>
    <lineage>
        <taxon>Bacteria</taxon>
        <taxon>Bacillati</taxon>
        <taxon>Bacillota</taxon>
        <taxon>Bacilli</taxon>
        <taxon>Bacillales</taxon>
        <taxon>Bacillaceae</taxon>
        <taxon>Cerasibacillus</taxon>
    </lineage>
</organism>
<dbReference type="RefSeq" id="WP_146936561.1">
    <property type="nucleotide sequence ID" value="NZ_BJXW01000011.1"/>
</dbReference>
<keyword evidence="4" id="KW-0346">Stress response</keyword>
<reference evidence="4 5" key="1">
    <citation type="submission" date="2019-07" db="EMBL/GenBank/DDBJ databases">
        <title>Whole genome shotgun sequence of Cerasibacillus quisquiliarum NBRC 102429.</title>
        <authorList>
            <person name="Hosoyama A."/>
            <person name="Uohara A."/>
            <person name="Ohji S."/>
            <person name="Ichikawa N."/>
        </authorList>
    </citation>
    <scope>NUCLEOTIDE SEQUENCE [LARGE SCALE GENOMIC DNA]</scope>
    <source>
        <strain evidence="4 5">NBRC 102429</strain>
    </source>
</reference>
<dbReference type="SUPFAM" id="SSF49764">
    <property type="entry name" value="HSP20-like chaperones"/>
    <property type="match status" value="1"/>
</dbReference>
<feature type="domain" description="SHSP" evidence="3">
    <location>
        <begin position="34"/>
        <end position="149"/>
    </location>
</feature>
<dbReference type="InterPro" id="IPR002068">
    <property type="entry name" value="A-crystallin/Hsp20_dom"/>
</dbReference>
<dbReference type="CDD" id="cd06471">
    <property type="entry name" value="ACD_LpsHSP_like"/>
    <property type="match status" value="1"/>
</dbReference>
<evidence type="ECO:0000256" key="2">
    <source>
        <dbReference type="RuleBase" id="RU003616"/>
    </source>
</evidence>
<dbReference type="Proteomes" id="UP000321491">
    <property type="component" value="Unassembled WGS sequence"/>
</dbReference>
<evidence type="ECO:0000259" key="3">
    <source>
        <dbReference type="PROSITE" id="PS01031"/>
    </source>
</evidence>
<dbReference type="Gene3D" id="2.60.40.790">
    <property type="match status" value="1"/>
</dbReference>
<gene>
    <name evidence="4" type="primary">hsp18</name>
    <name evidence="4" type="ORF">CQU01_11140</name>
</gene>
<dbReference type="PROSITE" id="PS01031">
    <property type="entry name" value="SHSP"/>
    <property type="match status" value="1"/>
</dbReference>
<comment type="caution">
    <text evidence="4">The sequence shown here is derived from an EMBL/GenBank/DDBJ whole genome shotgun (WGS) entry which is preliminary data.</text>
</comment>
<dbReference type="AlphaFoldDB" id="A0A511UW65"/>
<comment type="similarity">
    <text evidence="1 2">Belongs to the small heat shock protein (HSP20) family.</text>
</comment>
<name>A0A511UW65_9BACI</name>
<proteinExistence type="inferred from homology"/>
<protein>
    <submittedName>
        <fullName evidence="4">18 kDa heat shock protein</fullName>
    </submittedName>
</protein>
<dbReference type="EMBL" id="BJXW01000011">
    <property type="protein sequence ID" value="GEN30876.1"/>
    <property type="molecule type" value="Genomic_DNA"/>
</dbReference>
<dbReference type="InterPro" id="IPR008978">
    <property type="entry name" value="HSP20-like_chaperone"/>
</dbReference>